<dbReference type="EMBL" id="MU826864">
    <property type="protein sequence ID" value="KAJ7370482.1"/>
    <property type="molecule type" value="Genomic_DNA"/>
</dbReference>
<protein>
    <submittedName>
        <fullName evidence="2">Uncharacterized protein</fullName>
    </submittedName>
</protein>
<comment type="caution">
    <text evidence="2">The sequence shown here is derived from an EMBL/GenBank/DDBJ whole genome shotgun (WGS) entry which is preliminary data.</text>
</comment>
<dbReference type="OrthoDB" id="5965009at2759"/>
<gene>
    <name evidence="2" type="ORF">OS493_032047</name>
</gene>
<organism evidence="2 3">
    <name type="scientific">Desmophyllum pertusum</name>
    <dbReference type="NCBI Taxonomy" id="174260"/>
    <lineage>
        <taxon>Eukaryota</taxon>
        <taxon>Metazoa</taxon>
        <taxon>Cnidaria</taxon>
        <taxon>Anthozoa</taxon>
        <taxon>Hexacorallia</taxon>
        <taxon>Scleractinia</taxon>
        <taxon>Caryophylliina</taxon>
        <taxon>Caryophylliidae</taxon>
        <taxon>Desmophyllum</taxon>
    </lineage>
</organism>
<name>A0A9X0CNQ7_9CNID</name>
<accession>A0A9X0CNQ7</accession>
<reference evidence="2" key="1">
    <citation type="submission" date="2023-01" db="EMBL/GenBank/DDBJ databases">
        <title>Genome assembly of the deep-sea coral Lophelia pertusa.</title>
        <authorList>
            <person name="Herrera S."/>
            <person name="Cordes E."/>
        </authorList>
    </citation>
    <scope>NUCLEOTIDE SEQUENCE</scope>
    <source>
        <strain evidence="2">USNM1676648</strain>
        <tissue evidence="2">Polyp</tissue>
    </source>
</reference>
<dbReference type="AlphaFoldDB" id="A0A9X0CNQ7"/>
<evidence type="ECO:0000256" key="1">
    <source>
        <dbReference type="SAM" id="MobiDB-lite"/>
    </source>
</evidence>
<sequence>MTIANAPYWPQPNYAPFGIGYEVKRKRSVETETRRPHLIKKRKAVKTSQSESKTPELDVIWDELTSSAPTPIHEAPRVIQTSILGQDLRAEIDYEVQANDVDDNDDDSDNADDEDWSVTTGYRITFGQYRITPFNRVHSLGKLKSKLPHKGQRKSSRWTVKAGDFVMCIPLFYIQRLCAAIRLSFDVTVTYSLPRLSLSYPVELTVRIGQTVTTNATISGHASTWFHERTVAMATLPVRLSFKEDATPEWCIKGNLEQKMVRMNTVPLSSWNCAMDNTELANTCKGLPASNTSLMTFDLQYSSAEGTMFDNWHYPVSCAHRKNFAPY</sequence>
<evidence type="ECO:0000313" key="2">
    <source>
        <dbReference type="EMBL" id="KAJ7370482.1"/>
    </source>
</evidence>
<keyword evidence="3" id="KW-1185">Reference proteome</keyword>
<proteinExistence type="predicted"/>
<evidence type="ECO:0000313" key="3">
    <source>
        <dbReference type="Proteomes" id="UP001163046"/>
    </source>
</evidence>
<feature type="compositionally biased region" description="Basic residues" evidence="1">
    <location>
        <begin position="36"/>
        <end position="45"/>
    </location>
</feature>
<feature type="region of interest" description="Disordered" evidence="1">
    <location>
        <begin position="30"/>
        <end position="52"/>
    </location>
</feature>
<dbReference type="Proteomes" id="UP001163046">
    <property type="component" value="Unassembled WGS sequence"/>
</dbReference>